<protein>
    <submittedName>
        <fullName evidence="1">Uncharacterized protein</fullName>
    </submittedName>
</protein>
<sequence>MLNWLSRVIKSKAFKRRRSMLEAEYHKNTPNRLNRVLIGLELLTAPLEYNGNAYLPLSLQGTLDMRTQTMDILTARLEFLYMEYNRVLASPGSYPEWSTLPSSLSKKLDTDEQKWLDDYFQTAREDVVREKLIRPWVILTSFKENESESPERDVFLNQTSHILRELETIVEHYL</sequence>
<dbReference type="GeneID" id="29062093"/>
<reference evidence="1 2" key="1">
    <citation type="submission" date="2016-06" db="EMBL/GenBank/DDBJ databases">
        <authorList>
            <person name="Kjaerup R.B."/>
            <person name="Dalgaard T.S."/>
            <person name="Juul-Madsen H.R."/>
        </authorList>
    </citation>
    <scope>NUCLEOTIDE SEQUENCE [LARGE SCALE GENOMIC DNA]</scope>
</reference>
<dbReference type="OrthoDB" id="15005at10239"/>
<proteinExistence type="predicted"/>
<name>A0A1B2IEA6_9CAUD</name>
<accession>A0A1B2IEA6</accession>
<evidence type="ECO:0000313" key="2">
    <source>
        <dbReference type="Proteomes" id="UP000202923"/>
    </source>
</evidence>
<dbReference type="KEGG" id="vg:29062093"/>
<dbReference type="Proteomes" id="UP000202923">
    <property type="component" value="Genome"/>
</dbReference>
<gene>
    <name evidence="1" type="ORF">KWAN_249</name>
</gene>
<evidence type="ECO:0000313" key="1">
    <source>
        <dbReference type="EMBL" id="ANZ49601.1"/>
    </source>
</evidence>
<dbReference type="RefSeq" id="YP_009278854.1">
    <property type="nucleotide sequence ID" value="NC_031010.1"/>
</dbReference>
<organism evidence="1 2">
    <name type="scientific">Erwinia phage vB_EamM_Kwan</name>
    <dbReference type="NCBI Taxonomy" id="1883374"/>
    <lineage>
        <taxon>Viruses</taxon>
        <taxon>Duplodnaviria</taxon>
        <taxon>Heunggongvirae</taxon>
        <taxon>Uroviricota</taxon>
        <taxon>Caudoviricetes</taxon>
        <taxon>Chimalliviridae</taxon>
        <taxon>Wellingtonvirus</taxon>
        <taxon>Wellingtonvirus wellington</taxon>
    </lineage>
</organism>
<dbReference type="EMBL" id="KX397369">
    <property type="protein sequence ID" value="ANZ49601.1"/>
    <property type="molecule type" value="Genomic_DNA"/>
</dbReference>